<dbReference type="EC" id="6.3.5.7" evidence="6"/>
<reference evidence="8 9" key="1">
    <citation type="submission" date="2007-03" db="EMBL/GenBank/DDBJ databases">
        <authorList>
            <person name="Fulton L."/>
            <person name="Clifton S."/>
            <person name="Fulton B."/>
            <person name="Xu J."/>
            <person name="Minx P."/>
            <person name="Pepin K.H."/>
            <person name="Johnson M."/>
            <person name="Thiruvilangam P."/>
            <person name="Bhonagiri V."/>
            <person name="Nash W.E."/>
            <person name="Mardis E.R."/>
            <person name="Wilson R.K."/>
        </authorList>
    </citation>
    <scope>NUCLEOTIDE SEQUENCE [LARGE SCALE GENOMIC DNA]</scope>
    <source>
        <strain evidence="8 9">DSM 13814</strain>
    </source>
</reference>
<dbReference type="GO" id="GO:0006412">
    <property type="term" value="P:translation"/>
    <property type="evidence" value="ECO:0007669"/>
    <property type="project" value="UniProtKB-UniRule"/>
</dbReference>
<organism evidence="8 9">
    <name type="scientific">Dorea longicatena DSM 13814</name>
    <dbReference type="NCBI Taxonomy" id="411462"/>
    <lineage>
        <taxon>Bacteria</taxon>
        <taxon>Bacillati</taxon>
        <taxon>Bacillota</taxon>
        <taxon>Clostridia</taxon>
        <taxon>Lachnospirales</taxon>
        <taxon>Lachnospiraceae</taxon>
        <taxon>Dorea</taxon>
    </lineage>
</organism>
<evidence type="ECO:0000259" key="7">
    <source>
        <dbReference type="Pfam" id="PF01425"/>
    </source>
</evidence>
<dbReference type="eggNOG" id="COG0154">
    <property type="taxonomic scope" value="Bacteria"/>
</dbReference>
<keyword evidence="3 6" id="KW-0067">ATP-binding</keyword>
<keyword evidence="2 6" id="KW-0547">Nucleotide-binding</keyword>
<dbReference type="PANTHER" id="PTHR11895:SF151">
    <property type="entry name" value="GLUTAMYL-TRNA(GLN) AMIDOTRANSFERASE SUBUNIT A"/>
    <property type="match status" value="1"/>
</dbReference>
<feature type="active site" description="Acyl-ester intermediate" evidence="6">
    <location>
        <position position="210"/>
    </location>
</feature>
<evidence type="ECO:0000313" key="8">
    <source>
        <dbReference type="EMBL" id="EDM61659.1"/>
    </source>
</evidence>
<feature type="domain" description="Amidase" evidence="7">
    <location>
        <begin position="56"/>
        <end position="498"/>
    </location>
</feature>
<keyword evidence="8" id="KW-0808">Transferase</keyword>
<comment type="caution">
    <text evidence="8">The sequence shown here is derived from an EMBL/GenBank/DDBJ whole genome shotgun (WGS) entry which is preliminary data.</text>
</comment>
<dbReference type="InterPro" id="IPR000120">
    <property type="entry name" value="Amidase"/>
</dbReference>
<name>A6BKX6_9FIRM</name>
<proteinExistence type="inferred from homology"/>
<evidence type="ECO:0000256" key="6">
    <source>
        <dbReference type="HAMAP-Rule" id="MF_00120"/>
    </source>
</evidence>
<evidence type="ECO:0000256" key="2">
    <source>
        <dbReference type="ARBA" id="ARBA00022741"/>
    </source>
</evidence>
<reference evidence="8 9" key="2">
    <citation type="submission" date="2007-04" db="EMBL/GenBank/DDBJ databases">
        <title>Draft genome sequence of Dorea longicatena (DSM 13814).</title>
        <authorList>
            <person name="Sudarsanam P."/>
            <person name="Ley R."/>
            <person name="Guruge J."/>
            <person name="Turnbaugh P.J."/>
            <person name="Mahowald M."/>
            <person name="Liep D."/>
            <person name="Gordon J."/>
        </authorList>
    </citation>
    <scope>NUCLEOTIDE SEQUENCE [LARGE SCALE GENOMIC DNA]</scope>
    <source>
        <strain evidence="8 9">DSM 13814</strain>
    </source>
</reference>
<sequence length="521" mass="56735">METAVRRHWRMHRWKKTRASKYQRRSDRRKTVMDITSLTAVELGKKIKAKEISVVEAVKASIAQIEKVEKDVNSFVTLDKEGALKRAEEVQTLIDDGTLTGPLAGVPVAIKDNMCTKGMLTTCSSKILGNFQPMFTAEAVKNLEAAGAVILGKTNMDEFAMGSTTETSYFGPTKNPWNLEHVPGGSSGGSCAAVAAEEAPYALGSDTGGSIRQPSSFCGVVGIKPTYGTVSRYGLIAYGSSLDQIGPVAKDVTDCATILETIASYDPKDSTSIKRESYDFTSALVDDVKGMRIGIPKDYFGDGLDAEVKENILQAVKVLEEKGAVVEEFDLSLVKYAIPAYYVIASAEASSNLARFDGVKYGYRTEEYEGLHNMYKKSRSEGFGPEVKRRIMLGSFVLSSGYYDAYYLKALKTKALIKKAFDKAFEKYDVIVAPAAPTTAPELGKSLSDPIKMYLGDIYTISVNLAGLPGITIPVGKDSKGLPVGMQLIGNCFEENKIIQTAYTFEQTKAYEAPELAKEDR</sequence>
<comment type="subunit">
    <text evidence="6">Heterotrimer of A, B and C subunits.</text>
</comment>
<evidence type="ECO:0000256" key="1">
    <source>
        <dbReference type="ARBA" id="ARBA00022598"/>
    </source>
</evidence>
<keyword evidence="1 6" id="KW-0436">Ligase</keyword>
<dbReference type="PANTHER" id="PTHR11895">
    <property type="entry name" value="TRANSAMIDASE"/>
    <property type="match status" value="1"/>
</dbReference>
<dbReference type="GO" id="GO:0030956">
    <property type="term" value="C:glutamyl-tRNA(Gln) amidotransferase complex"/>
    <property type="evidence" value="ECO:0007669"/>
    <property type="project" value="InterPro"/>
</dbReference>
<dbReference type="Pfam" id="PF01425">
    <property type="entry name" value="Amidase"/>
    <property type="match status" value="1"/>
</dbReference>
<dbReference type="HOGENOM" id="CLU_009600_0_3_9"/>
<gene>
    <name evidence="6 8" type="primary">gatA</name>
    <name evidence="8" type="ORF">DORLON_02985</name>
</gene>
<dbReference type="InterPro" id="IPR023631">
    <property type="entry name" value="Amidase_dom"/>
</dbReference>
<dbReference type="NCBIfam" id="TIGR00132">
    <property type="entry name" value="gatA"/>
    <property type="match status" value="1"/>
</dbReference>
<evidence type="ECO:0000256" key="4">
    <source>
        <dbReference type="ARBA" id="ARBA00022917"/>
    </source>
</evidence>
<comment type="catalytic activity">
    <reaction evidence="6">
        <text>L-glutamyl-tRNA(Gln) + L-glutamine + ATP + H2O = L-glutaminyl-tRNA(Gln) + L-glutamate + ADP + phosphate + H(+)</text>
        <dbReference type="Rhea" id="RHEA:17521"/>
        <dbReference type="Rhea" id="RHEA-COMP:9681"/>
        <dbReference type="Rhea" id="RHEA-COMP:9684"/>
        <dbReference type="ChEBI" id="CHEBI:15377"/>
        <dbReference type="ChEBI" id="CHEBI:15378"/>
        <dbReference type="ChEBI" id="CHEBI:29985"/>
        <dbReference type="ChEBI" id="CHEBI:30616"/>
        <dbReference type="ChEBI" id="CHEBI:43474"/>
        <dbReference type="ChEBI" id="CHEBI:58359"/>
        <dbReference type="ChEBI" id="CHEBI:78520"/>
        <dbReference type="ChEBI" id="CHEBI:78521"/>
        <dbReference type="ChEBI" id="CHEBI:456216"/>
        <dbReference type="EC" id="6.3.5.7"/>
    </reaction>
</comment>
<protein>
    <recommendedName>
        <fullName evidence="6">Glutamyl-tRNA(Gln) amidotransferase subunit A</fullName>
        <shortName evidence="6">Glu-ADT subunit A</shortName>
        <ecNumber evidence="6">6.3.5.7</ecNumber>
    </recommendedName>
</protein>
<dbReference type="InterPro" id="IPR004412">
    <property type="entry name" value="GatA"/>
</dbReference>
<accession>A6BKX6</accession>
<dbReference type="EMBL" id="AAXB02000031">
    <property type="protein sequence ID" value="EDM61659.1"/>
    <property type="molecule type" value="Genomic_DNA"/>
</dbReference>
<dbReference type="GO" id="GO:0050567">
    <property type="term" value="F:glutaminyl-tRNA synthase (glutamine-hydrolyzing) activity"/>
    <property type="evidence" value="ECO:0007669"/>
    <property type="project" value="UniProtKB-UniRule"/>
</dbReference>
<dbReference type="HAMAP" id="MF_00120">
    <property type="entry name" value="GatA"/>
    <property type="match status" value="1"/>
</dbReference>
<dbReference type="GO" id="GO:0016740">
    <property type="term" value="F:transferase activity"/>
    <property type="evidence" value="ECO:0007669"/>
    <property type="project" value="UniProtKB-KW"/>
</dbReference>
<dbReference type="SUPFAM" id="SSF75304">
    <property type="entry name" value="Amidase signature (AS) enzymes"/>
    <property type="match status" value="1"/>
</dbReference>
<dbReference type="AlphaFoldDB" id="A6BKX6"/>
<dbReference type="PIRSF" id="PIRSF001221">
    <property type="entry name" value="Amidase_fungi"/>
    <property type="match status" value="1"/>
</dbReference>
<evidence type="ECO:0000256" key="5">
    <source>
        <dbReference type="ARBA" id="ARBA00025295"/>
    </source>
</evidence>
<comment type="function">
    <text evidence="5 6">Allows the formation of correctly charged Gln-tRNA(Gln) through the transamidation of misacylated Glu-tRNA(Gln) in organisms which lack glutaminyl-tRNA synthetase. The reaction takes place in the presence of glutamine and ATP through an activated gamma-phospho-Glu-tRNA(Gln).</text>
</comment>
<feature type="active site" description="Charge relay system" evidence="6">
    <location>
        <position position="111"/>
    </location>
</feature>
<keyword evidence="4 6" id="KW-0648">Protein biosynthesis</keyword>
<dbReference type="Proteomes" id="UP000004016">
    <property type="component" value="Unassembled WGS sequence"/>
</dbReference>
<comment type="similarity">
    <text evidence="6">Belongs to the amidase family. GatA subfamily.</text>
</comment>
<evidence type="ECO:0000313" key="9">
    <source>
        <dbReference type="Proteomes" id="UP000004016"/>
    </source>
</evidence>
<dbReference type="Gene3D" id="3.90.1300.10">
    <property type="entry name" value="Amidase signature (AS) domain"/>
    <property type="match status" value="1"/>
</dbReference>
<evidence type="ECO:0000256" key="3">
    <source>
        <dbReference type="ARBA" id="ARBA00022840"/>
    </source>
</evidence>
<dbReference type="GO" id="GO:0005524">
    <property type="term" value="F:ATP binding"/>
    <property type="evidence" value="ECO:0007669"/>
    <property type="project" value="UniProtKB-KW"/>
</dbReference>
<feature type="active site" description="Charge relay system" evidence="6">
    <location>
        <position position="186"/>
    </location>
</feature>
<dbReference type="InterPro" id="IPR036928">
    <property type="entry name" value="AS_sf"/>
</dbReference>